<dbReference type="InterPro" id="IPR036259">
    <property type="entry name" value="MFS_trans_sf"/>
</dbReference>
<dbReference type="Gene3D" id="1.20.1250.20">
    <property type="entry name" value="MFS general substrate transporter like domains"/>
    <property type="match status" value="1"/>
</dbReference>
<dbReference type="OrthoDB" id="4540492at2759"/>
<dbReference type="SUPFAM" id="SSF103473">
    <property type="entry name" value="MFS general substrate transporter"/>
    <property type="match status" value="1"/>
</dbReference>
<comment type="caution">
    <text evidence="8">The sequence shown here is derived from an EMBL/GenBank/DDBJ whole genome shotgun (WGS) entry which is preliminary data.</text>
</comment>
<keyword evidence="9" id="KW-1185">Reference proteome</keyword>
<evidence type="ECO:0000256" key="1">
    <source>
        <dbReference type="ARBA" id="ARBA00004370"/>
    </source>
</evidence>
<feature type="transmembrane region" description="Helical" evidence="6">
    <location>
        <begin position="181"/>
        <end position="201"/>
    </location>
</feature>
<evidence type="ECO:0000256" key="6">
    <source>
        <dbReference type="SAM" id="Phobius"/>
    </source>
</evidence>
<feature type="region of interest" description="Disordered" evidence="5">
    <location>
        <begin position="386"/>
        <end position="416"/>
    </location>
</feature>
<evidence type="ECO:0000256" key="7">
    <source>
        <dbReference type="SAM" id="SignalP"/>
    </source>
</evidence>
<keyword evidence="7" id="KW-0732">Signal</keyword>
<evidence type="ECO:0000256" key="3">
    <source>
        <dbReference type="ARBA" id="ARBA00022989"/>
    </source>
</evidence>
<evidence type="ECO:0008006" key="10">
    <source>
        <dbReference type="Google" id="ProtNLM"/>
    </source>
</evidence>
<sequence>MNPSRLKYLLIFVLSTLLNSVSFALHIDEYNDVLNEVELFILVGFLSIHTFPVFPSKRLYSTEKNLDRYLHAHESFLRFEFGSEVQRSVAVSSFYLGGTFGSSIDIFFAPKWSIQVYTCFCSILFVIGHLFSTFSFNWNLLAIGRFFLGVGIGITGKFAHGSYNPNSLALHSKCITQKFRILYQLTAAAGILFGGFLRQYFLNSHILAWRVFSRIHASLGILVFLFTMFHNWIATFNPKRLPLTLRLLSLSKRIPIPTQPKASSNFNIAKAFERAIKILKIFIALYIFQQLSLINRYFSYIEEILGDLPNIYMLLGVANFAGTFLNVAIEALKGEENTRDHYLARIANAFDMEYICDSSPFQRGSISLFGFLLPFFNPTPKTKRTLNPKLNPNPNHHPSLNPKPNDKPTTNPRTGPTLKLYRIGLSDGKNSNQTEAKKELFPQEIYHLASGKDILGKLVEKVAFNKLAIQMI</sequence>
<comment type="subcellular location">
    <subcellularLocation>
        <location evidence="1">Membrane</location>
    </subcellularLocation>
</comment>
<reference evidence="8 9" key="1">
    <citation type="submission" date="2014-04" db="EMBL/GenBank/DDBJ databases">
        <title>A new species of microsporidia sheds light on the evolution of extreme parasitism.</title>
        <authorList>
            <person name="Haag K.L."/>
            <person name="James T.Y."/>
            <person name="Larsson R."/>
            <person name="Schaer T.M."/>
            <person name="Refardt D."/>
            <person name="Pombert J.-F."/>
            <person name="Ebert D."/>
        </authorList>
    </citation>
    <scope>NUCLEOTIDE SEQUENCE [LARGE SCALE GENOMIC DNA]</scope>
    <source>
        <strain evidence="8 9">UGP3</strain>
        <tissue evidence="8">Spores</tissue>
    </source>
</reference>
<feature type="chain" id="PRO_5001942047" description="Major facilitator superfamily (MFS) profile domain-containing protein" evidence="7">
    <location>
        <begin position="25"/>
        <end position="472"/>
    </location>
</feature>
<accession>A0A098VUR9</accession>
<dbReference type="VEuPathDB" id="MicrosporidiaDB:DI09_150p10"/>
<dbReference type="InterPro" id="IPR005828">
    <property type="entry name" value="MFS_sugar_transport-like"/>
</dbReference>
<dbReference type="HOGENOM" id="CLU_578822_0_0_1"/>
<dbReference type="GeneID" id="25258497"/>
<feature type="compositionally biased region" description="Low complexity" evidence="5">
    <location>
        <begin position="387"/>
        <end position="412"/>
    </location>
</feature>
<feature type="signal peptide" evidence="7">
    <location>
        <begin position="1"/>
        <end position="24"/>
    </location>
</feature>
<dbReference type="GO" id="GO:0016020">
    <property type="term" value="C:membrane"/>
    <property type="evidence" value="ECO:0007669"/>
    <property type="project" value="UniProtKB-SubCell"/>
</dbReference>
<evidence type="ECO:0000313" key="8">
    <source>
        <dbReference type="EMBL" id="KGG52614.1"/>
    </source>
</evidence>
<feature type="transmembrane region" description="Helical" evidence="6">
    <location>
        <begin position="213"/>
        <end position="233"/>
    </location>
</feature>
<feature type="transmembrane region" description="Helical" evidence="6">
    <location>
        <begin position="116"/>
        <end position="136"/>
    </location>
</feature>
<dbReference type="GO" id="GO:0022857">
    <property type="term" value="F:transmembrane transporter activity"/>
    <property type="evidence" value="ECO:0007669"/>
    <property type="project" value="InterPro"/>
</dbReference>
<dbReference type="RefSeq" id="XP_013239050.1">
    <property type="nucleotide sequence ID" value="XM_013383596.1"/>
</dbReference>
<name>A0A098VUR9_9MICR</name>
<dbReference type="Proteomes" id="UP000029725">
    <property type="component" value="Unassembled WGS sequence"/>
</dbReference>
<dbReference type="EMBL" id="JMKJ01000056">
    <property type="protein sequence ID" value="KGG52614.1"/>
    <property type="molecule type" value="Genomic_DNA"/>
</dbReference>
<evidence type="ECO:0000256" key="4">
    <source>
        <dbReference type="ARBA" id="ARBA00023136"/>
    </source>
</evidence>
<keyword evidence="3 6" id="KW-1133">Transmembrane helix</keyword>
<feature type="transmembrane region" description="Helical" evidence="6">
    <location>
        <begin position="40"/>
        <end position="60"/>
    </location>
</feature>
<keyword evidence="2 6" id="KW-0812">Transmembrane</keyword>
<dbReference type="AlphaFoldDB" id="A0A098VUR9"/>
<evidence type="ECO:0000256" key="5">
    <source>
        <dbReference type="SAM" id="MobiDB-lite"/>
    </source>
</evidence>
<feature type="transmembrane region" description="Helical" evidence="6">
    <location>
        <begin position="142"/>
        <end position="160"/>
    </location>
</feature>
<protein>
    <recommendedName>
        <fullName evidence="10">Major facilitator superfamily (MFS) profile domain-containing protein</fullName>
    </recommendedName>
</protein>
<keyword evidence="4 6" id="KW-0472">Membrane</keyword>
<dbReference type="Pfam" id="PF00083">
    <property type="entry name" value="Sugar_tr"/>
    <property type="match status" value="1"/>
</dbReference>
<evidence type="ECO:0000256" key="2">
    <source>
        <dbReference type="ARBA" id="ARBA00022692"/>
    </source>
</evidence>
<organism evidence="8 9">
    <name type="scientific">Mitosporidium daphniae</name>
    <dbReference type="NCBI Taxonomy" id="1485682"/>
    <lineage>
        <taxon>Eukaryota</taxon>
        <taxon>Fungi</taxon>
        <taxon>Fungi incertae sedis</taxon>
        <taxon>Microsporidia</taxon>
        <taxon>Mitosporidium</taxon>
    </lineage>
</organism>
<gene>
    <name evidence="8" type="ORF">DI09_150p10</name>
</gene>
<evidence type="ECO:0000313" key="9">
    <source>
        <dbReference type="Proteomes" id="UP000029725"/>
    </source>
</evidence>
<proteinExistence type="predicted"/>